<dbReference type="RefSeq" id="WP_377124046.1">
    <property type="nucleotide sequence ID" value="NZ_JBHUON010000003.1"/>
</dbReference>
<dbReference type="InterPro" id="IPR011990">
    <property type="entry name" value="TPR-like_helical_dom_sf"/>
</dbReference>
<protein>
    <submittedName>
        <fullName evidence="2">Tetratricopeptide repeat protein</fullName>
    </submittedName>
</protein>
<evidence type="ECO:0000256" key="1">
    <source>
        <dbReference type="PROSITE-ProRule" id="PRU00339"/>
    </source>
</evidence>
<dbReference type="Gene3D" id="1.25.40.10">
    <property type="entry name" value="Tetratricopeptide repeat domain"/>
    <property type="match status" value="2"/>
</dbReference>
<keyword evidence="3" id="KW-1185">Reference proteome</keyword>
<dbReference type="SMART" id="SM00028">
    <property type="entry name" value="TPR"/>
    <property type="match status" value="5"/>
</dbReference>
<dbReference type="PANTHER" id="PTHR12558">
    <property type="entry name" value="CELL DIVISION CYCLE 16,23,27"/>
    <property type="match status" value="1"/>
</dbReference>
<feature type="repeat" description="TPR" evidence="1">
    <location>
        <begin position="126"/>
        <end position="159"/>
    </location>
</feature>
<dbReference type="Proteomes" id="UP001597601">
    <property type="component" value="Unassembled WGS sequence"/>
</dbReference>
<dbReference type="SUPFAM" id="SSF48452">
    <property type="entry name" value="TPR-like"/>
    <property type="match status" value="2"/>
</dbReference>
<dbReference type="PANTHER" id="PTHR12558:SF13">
    <property type="entry name" value="CELL DIVISION CYCLE PROTEIN 27 HOMOLOG"/>
    <property type="match status" value="1"/>
</dbReference>
<name>A0ABW5XKQ6_9SPHI</name>
<gene>
    <name evidence="2" type="ORF">ACFSYC_04705</name>
</gene>
<keyword evidence="1" id="KW-0802">TPR repeat</keyword>
<dbReference type="Pfam" id="PF14559">
    <property type="entry name" value="TPR_19"/>
    <property type="match status" value="1"/>
</dbReference>
<proteinExistence type="predicted"/>
<evidence type="ECO:0000313" key="2">
    <source>
        <dbReference type="EMBL" id="MFD2863981.1"/>
    </source>
</evidence>
<sequence length="389" mass="44217">MKSAFITLIIIAITATFCRAQQTRQTDDALLLEYYQSQRYAEALTYLKSTYAEPVADSKELSRLAYSANMARLLPEAEGYYQRIYDKDSSNVSVLFNLANINQRRGNNPKAEVYFKKLVALDTLNFNGHNRLGQINKIKGEFKIAAYYFEKANKVNPADADVATDLSDVYIALNEPLKADKVLNVAIEADPENITLQQALLRLNYIESKWKQTVKTGEQLLLLGDSTTSTLSKLGIGYFYAKNYNCGIAMLQAIPETDQSELSAYYIAACYKLLKDPKKAITYFKKAIKLSTSQGTATYFNEVADSYETLGLFTKAKENYQKGLLYEEKPLTYYYLAAMHDTKLKDKKTALKYYKKYIAADTDEKEKKYKDYSTARVAELNKKTVLTIH</sequence>
<dbReference type="Pfam" id="PF13181">
    <property type="entry name" value="TPR_8"/>
    <property type="match status" value="1"/>
</dbReference>
<reference evidence="3" key="1">
    <citation type="journal article" date="2019" name="Int. J. Syst. Evol. Microbiol.">
        <title>The Global Catalogue of Microorganisms (GCM) 10K type strain sequencing project: providing services to taxonomists for standard genome sequencing and annotation.</title>
        <authorList>
            <consortium name="The Broad Institute Genomics Platform"/>
            <consortium name="The Broad Institute Genome Sequencing Center for Infectious Disease"/>
            <person name="Wu L."/>
            <person name="Ma J."/>
        </authorList>
    </citation>
    <scope>NUCLEOTIDE SEQUENCE [LARGE SCALE GENOMIC DNA]</scope>
    <source>
        <strain evidence="3">KCTC 52232</strain>
    </source>
</reference>
<dbReference type="InterPro" id="IPR019734">
    <property type="entry name" value="TPR_rpt"/>
</dbReference>
<evidence type="ECO:0000313" key="3">
    <source>
        <dbReference type="Proteomes" id="UP001597601"/>
    </source>
</evidence>
<dbReference type="EMBL" id="JBHUON010000003">
    <property type="protein sequence ID" value="MFD2863981.1"/>
    <property type="molecule type" value="Genomic_DNA"/>
</dbReference>
<dbReference type="PROSITE" id="PS50005">
    <property type="entry name" value="TPR"/>
    <property type="match status" value="1"/>
</dbReference>
<organism evidence="2 3">
    <name type="scientific">Mucilaginibacter antarcticus</name>
    <dbReference type="NCBI Taxonomy" id="1855725"/>
    <lineage>
        <taxon>Bacteria</taxon>
        <taxon>Pseudomonadati</taxon>
        <taxon>Bacteroidota</taxon>
        <taxon>Sphingobacteriia</taxon>
        <taxon>Sphingobacteriales</taxon>
        <taxon>Sphingobacteriaceae</taxon>
        <taxon>Mucilaginibacter</taxon>
    </lineage>
</organism>
<accession>A0ABW5XKQ6</accession>
<comment type="caution">
    <text evidence="2">The sequence shown here is derived from an EMBL/GenBank/DDBJ whole genome shotgun (WGS) entry which is preliminary data.</text>
</comment>